<evidence type="ECO:0000256" key="10">
    <source>
        <dbReference type="PROSITE-ProRule" id="PRU01360"/>
    </source>
</evidence>
<feature type="domain" description="TonB-dependent receptor-like beta-barrel" evidence="13">
    <location>
        <begin position="199"/>
        <end position="615"/>
    </location>
</feature>
<keyword evidence="6" id="KW-0406">Ion transport</keyword>
<keyword evidence="4 10" id="KW-0812">Transmembrane</keyword>
<dbReference type="InterPro" id="IPR012910">
    <property type="entry name" value="Plug_dom"/>
</dbReference>
<accession>A0A494TFE8</accession>
<keyword evidence="5 12" id="KW-0732">Signal</keyword>
<feature type="signal peptide" evidence="12">
    <location>
        <begin position="1"/>
        <end position="26"/>
    </location>
</feature>
<gene>
    <name evidence="15" type="ORF">D3Y57_08425</name>
</gene>
<keyword evidence="9 10" id="KW-0998">Cell outer membrane</keyword>
<dbReference type="PANTHER" id="PTHR30069">
    <property type="entry name" value="TONB-DEPENDENT OUTER MEMBRANE RECEPTOR"/>
    <property type="match status" value="1"/>
</dbReference>
<feature type="domain" description="TonB-dependent receptor plug" evidence="14">
    <location>
        <begin position="50"/>
        <end position="156"/>
    </location>
</feature>
<keyword evidence="15" id="KW-0675">Receptor</keyword>
<feature type="chain" id="PRO_5019845525" evidence="12">
    <location>
        <begin position="27"/>
        <end position="641"/>
    </location>
</feature>
<evidence type="ECO:0000259" key="14">
    <source>
        <dbReference type="Pfam" id="PF07715"/>
    </source>
</evidence>
<comment type="subcellular location">
    <subcellularLocation>
        <location evidence="1 10">Cell outer membrane</location>
        <topology evidence="1 10">Multi-pass membrane protein</topology>
    </subcellularLocation>
</comment>
<sequence>MQRKNSVIRFKYAVAAIALLPVSAFAEDANTASDSNIVVTATGAAEEADQSGQAITVLDKATIDARQYQAVSDLLSTTPGVTVTRNGGIGQPTAVRIRGAEDTQTLVLIDGVRVNDPTSPGGAFDFGNLLTGNIDHIEVLRGPNSVPWGSQALGGVVNIVTAPIPDALGGSLRAEYGYKNSKQVVGQLGGKSGIFSASLGGGYFDDDGISAFKGGTERDGYRQYAANGRVGVAFSDTINLDLRANYADSRVDYDGYQSTFPYSFTDTADYAKTQQIFGYAGLNVALFDGALKNRLAFTINDTHRDNFEPAFGSAPSFVARGRVERYEYQGDATITDAVRAVFGLEHENSRFFDGFSTERTNLESGYLQAILKPIESLTVTGGVRVDDHKTYGTKVTFSANAAWRVGSGTVIRASYGEGFKAPTLYQVYGAYGKPAFDGTQALAPLQPETAKSYDIGVEQSVIDGTLKVGATAFRRDTRNQIDFVFCASTSLCSQRPSGYYDNTARTRSQGVEVFVEARPTSHLTFTANYSLIDAKNRLTGETLLRRPKHNINASIDWNAWDRVNLGASVQTVSDSNDSDFQTFMPTTLDGYTIATIRASVPIGDRFEVFGRIENLFDAKYEVVSGYGTFGRNAHVGVRVKI</sequence>
<dbReference type="InterPro" id="IPR037066">
    <property type="entry name" value="Plug_dom_sf"/>
</dbReference>
<dbReference type="Pfam" id="PF07715">
    <property type="entry name" value="Plug"/>
    <property type="match status" value="1"/>
</dbReference>
<keyword evidence="16" id="KW-1185">Reference proteome</keyword>
<dbReference type="Gene3D" id="2.170.130.10">
    <property type="entry name" value="TonB-dependent receptor, plug domain"/>
    <property type="match status" value="1"/>
</dbReference>
<evidence type="ECO:0000256" key="4">
    <source>
        <dbReference type="ARBA" id="ARBA00022692"/>
    </source>
</evidence>
<comment type="similarity">
    <text evidence="10 11">Belongs to the TonB-dependent receptor family.</text>
</comment>
<evidence type="ECO:0000256" key="8">
    <source>
        <dbReference type="ARBA" id="ARBA00023136"/>
    </source>
</evidence>
<evidence type="ECO:0000256" key="5">
    <source>
        <dbReference type="ARBA" id="ARBA00022729"/>
    </source>
</evidence>
<proteinExistence type="inferred from homology"/>
<evidence type="ECO:0000256" key="2">
    <source>
        <dbReference type="ARBA" id="ARBA00022448"/>
    </source>
</evidence>
<evidence type="ECO:0000256" key="12">
    <source>
        <dbReference type="SAM" id="SignalP"/>
    </source>
</evidence>
<evidence type="ECO:0000256" key="11">
    <source>
        <dbReference type="RuleBase" id="RU003357"/>
    </source>
</evidence>
<dbReference type="InterPro" id="IPR036942">
    <property type="entry name" value="Beta-barrel_TonB_sf"/>
</dbReference>
<reference evidence="15 16" key="1">
    <citation type="submission" date="2018-09" db="EMBL/GenBank/DDBJ databases">
        <title>Sphingomonas peninsula sp. nov., isolated from fildes peninsula, Antarctic soil.</title>
        <authorList>
            <person name="Yingchao G."/>
        </authorList>
    </citation>
    <scope>NUCLEOTIDE SEQUENCE [LARGE SCALE GENOMIC DNA]</scope>
    <source>
        <strain evidence="15 16">YZ-8</strain>
    </source>
</reference>
<keyword evidence="7 11" id="KW-0798">TonB box</keyword>
<evidence type="ECO:0000256" key="3">
    <source>
        <dbReference type="ARBA" id="ARBA00022452"/>
    </source>
</evidence>
<dbReference type="OrthoDB" id="9796221at2"/>
<evidence type="ECO:0000256" key="9">
    <source>
        <dbReference type="ARBA" id="ARBA00023237"/>
    </source>
</evidence>
<dbReference type="SUPFAM" id="SSF56935">
    <property type="entry name" value="Porins"/>
    <property type="match status" value="1"/>
</dbReference>
<keyword evidence="8 10" id="KW-0472">Membrane</keyword>
<protein>
    <submittedName>
        <fullName evidence="15">TonB-dependent receptor</fullName>
    </submittedName>
</protein>
<dbReference type="GO" id="GO:0015889">
    <property type="term" value="P:cobalamin transport"/>
    <property type="evidence" value="ECO:0007669"/>
    <property type="project" value="TreeGrafter"/>
</dbReference>
<evidence type="ECO:0000256" key="6">
    <source>
        <dbReference type="ARBA" id="ARBA00023065"/>
    </source>
</evidence>
<evidence type="ECO:0000313" key="15">
    <source>
        <dbReference type="EMBL" id="AYJ85992.1"/>
    </source>
</evidence>
<dbReference type="PANTHER" id="PTHR30069:SF53">
    <property type="entry name" value="COLICIN I RECEPTOR-RELATED"/>
    <property type="match status" value="1"/>
</dbReference>
<dbReference type="EMBL" id="CP032829">
    <property type="protein sequence ID" value="AYJ85992.1"/>
    <property type="molecule type" value="Genomic_DNA"/>
</dbReference>
<organism evidence="15 16">
    <name type="scientific">Sphingomonas paeninsulae</name>
    <dbReference type="NCBI Taxonomy" id="2319844"/>
    <lineage>
        <taxon>Bacteria</taxon>
        <taxon>Pseudomonadati</taxon>
        <taxon>Pseudomonadota</taxon>
        <taxon>Alphaproteobacteria</taxon>
        <taxon>Sphingomonadales</taxon>
        <taxon>Sphingomonadaceae</taxon>
        <taxon>Sphingomonas</taxon>
    </lineage>
</organism>
<dbReference type="GO" id="GO:0009279">
    <property type="term" value="C:cell outer membrane"/>
    <property type="evidence" value="ECO:0007669"/>
    <property type="project" value="UniProtKB-SubCell"/>
</dbReference>
<dbReference type="Gene3D" id="2.40.170.20">
    <property type="entry name" value="TonB-dependent receptor, beta-barrel domain"/>
    <property type="match status" value="1"/>
</dbReference>
<evidence type="ECO:0000256" key="7">
    <source>
        <dbReference type="ARBA" id="ARBA00023077"/>
    </source>
</evidence>
<dbReference type="AlphaFoldDB" id="A0A494TFE8"/>
<dbReference type="InterPro" id="IPR000531">
    <property type="entry name" value="Beta-barrel_TonB"/>
</dbReference>
<dbReference type="KEGG" id="spha:D3Y57_08425"/>
<dbReference type="PROSITE" id="PS52016">
    <property type="entry name" value="TONB_DEPENDENT_REC_3"/>
    <property type="match status" value="1"/>
</dbReference>
<name>A0A494TFE8_SPHPE</name>
<dbReference type="Pfam" id="PF00593">
    <property type="entry name" value="TonB_dep_Rec_b-barrel"/>
    <property type="match status" value="1"/>
</dbReference>
<keyword evidence="2 10" id="KW-0813">Transport</keyword>
<evidence type="ECO:0000256" key="1">
    <source>
        <dbReference type="ARBA" id="ARBA00004571"/>
    </source>
</evidence>
<evidence type="ECO:0000313" key="16">
    <source>
        <dbReference type="Proteomes" id="UP000276254"/>
    </source>
</evidence>
<keyword evidence="3 10" id="KW-1134">Transmembrane beta strand</keyword>
<dbReference type="CDD" id="cd01347">
    <property type="entry name" value="ligand_gated_channel"/>
    <property type="match status" value="1"/>
</dbReference>
<dbReference type="Proteomes" id="UP000276254">
    <property type="component" value="Chromosome"/>
</dbReference>
<evidence type="ECO:0000259" key="13">
    <source>
        <dbReference type="Pfam" id="PF00593"/>
    </source>
</evidence>
<dbReference type="InterPro" id="IPR039426">
    <property type="entry name" value="TonB-dep_rcpt-like"/>
</dbReference>
<dbReference type="GO" id="GO:0006811">
    <property type="term" value="P:monoatomic ion transport"/>
    <property type="evidence" value="ECO:0007669"/>
    <property type="project" value="UniProtKB-KW"/>
</dbReference>